<protein>
    <submittedName>
        <fullName evidence="1">Uncharacterized protein</fullName>
    </submittedName>
</protein>
<proteinExistence type="predicted"/>
<reference evidence="1" key="1">
    <citation type="submission" date="2018-04" db="EMBL/GenBank/DDBJ databases">
        <title>WGS assembly of Panicum hallii.</title>
        <authorList>
            <person name="Lovell J."/>
            <person name="Jenkins J."/>
            <person name="Lowry D."/>
            <person name="Mamidi S."/>
            <person name="Sreedasyam A."/>
            <person name="Weng X."/>
            <person name="Barry K."/>
            <person name="Bonette J."/>
            <person name="Campitelli B."/>
            <person name="Daum C."/>
            <person name="Gordon S."/>
            <person name="Gould B."/>
            <person name="Lipzen A."/>
            <person name="Macqueen A."/>
            <person name="Palacio-Mejia J."/>
            <person name="Plott C."/>
            <person name="Shakirov E."/>
            <person name="Shu S."/>
            <person name="Yoshinaga Y."/>
            <person name="Zane M."/>
            <person name="Rokhsar D."/>
            <person name="Grimwood J."/>
            <person name="Schmutz J."/>
            <person name="Juenger T."/>
        </authorList>
    </citation>
    <scope>NUCLEOTIDE SEQUENCE [LARGE SCALE GENOMIC DNA]</scope>
    <source>
        <strain evidence="1">FIL2</strain>
    </source>
</reference>
<name>A0A2T8IGY4_9POAL</name>
<gene>
    <name evidence="1" type="ORF">PAHAL_6G201400</name>
</gene>
<evidence type="ECO:0000313" key="1">
    <source>
        <dbReference type="EMBL" id="PVH36931.1"/>
    </source>
</evidence>
<dbReference type="EMBL" id="CM008051">
    <property type="protein sequence ID" value="PVH36931.1"/>
    <property type="molecule type" value="Genomic_DNA"/>
</dbReference>
<sequence length="77" mass="8867">MSTALFESHVLITYNLFIFPITFRIHDLIYFRDLMAADVWYLIANLCSYQLEQEILDFSQGLKAIGIAPDEKASSFS</sequence>
<dbReference type="Gramene" id="PVH36931">
    <property type="protein sequence ID" value="PVH36931"/>
    <property type="gene ID" value="PAHAL_6G201400"/>
</dbReference>
<dbReference type="AlphaFoldDB" id="A0A2T8IGY4"/>
<organism evidence="1">
    <name type="scientific">Panicum hallii</name>
    <dbReference type="NCBI Taxonomy" id="206008"/>
    <lineage>
        <taxon>Eukaryota</taxon>
        <taxon>Viridiplantae</taxon>
        <taxon>Streptophyta</taxon>
        <taxon>Embryophyta</taxon>
        <taxon>Tracheophyta</taxon>
        <taxon>Spermatophyta</taxon>
        <taxon>Magnoliopsida</taxon>
        <taxon>Liliopsida</taxon>
        <taxon>Poales</taxon>
        <taxon>Poaceae</taxon>
        <taxon>PACMAD clade</taxon>
        <taxon>Panicoideae</taxon>
        <taxon>Panicodae</taxon>
        <taxon>Paniceae</taxon>
        <taxon>Panicinae</taxon>
        <taxon>Panicum</taxon>
        <taxon>Panicum sect. Panicum</taxon>
    </lineage>
</organism>
<dbReference type="Proteomes" id="UP000243499">
    <property type="component" value="Chromosome 6"/>
</dbReference>
<accession>A0A2T8IGY4</accession>